<dbReference type="PROSITE" id="PS50157">
    <property type="entry name" value="ZINC_FINGER_C2H2_2"/>
    <property type="match status" value="1"/>
</dbReference>
<keyword evidence="7" id="KW-0479">Metal-binding</keyword>
<dbReference type="PROSITE" id="PS50007">
    <property type="entry name" value="PIPLC_X_DOMAIN"/>
    <property type="match status" value="1"/>
</dbReference>
<dbReference type="InterPro" id="IPR000909">
    <property type="entry name" value="PLipase_C_PInositol-sp_X_dom"/>
</dbReference>
<dbReference type="PANTHER" id="PTHR10336">
    <property type="entry name" value="PHOSPHOINOSITIDE-SPECIFIC PHOSPHOLIPASE C FAMILY PROTEIN"/>
    <property type="match status" value="1"/>
</dbReference>
<feature type="region of interest" description="Disordered" evidence="9">
    <location>
        <begin position="267"/>
        <end position="301"/>
    </location>
</feature>
<dbReference type="Gene3D" id="3.20.20.190">
    <property type="entry name" value="Phosphatidylinositol (PI) phosphodiesterase"/>
    <property type="match status" value="1"/>
</dbReference>
<dbReference type="EMBL" id="JAAVMX010000005">
    <property type="protein sequence ID" value="KAF4509282.1"/>
    <property type="molecule type" value="Genomic_DNA"/>
</dbReference>
<sequence length="583" mass="64399">MADMSSPMANLKPFSNSATEDDDDKGDEFRVDSVGRGGRYNRHALQDEEPLRVSHALQSFLVKQGVLSEDDVSSGVHDQCQALRDMLSKTSFAVPDQLQDRSHPLPEYFISSSHNTYLMAHQLYGTSSAKAYETALRMGSRCVEIDAWDNANDPDEPKVTHGYTFVSHIPFRAVCETIRHVFDEDLDLAADDPSYPVAPILLSLENHCGDHGQRRLVHIMKHVFGHRLLSEAVRREGHREQEGSGEHVTLAELGPRIAVIVEHHMAGEANNSDSSSDESCSADEERRGGDAARDRQGDKSVPFSVITPELAGLGVYAQSVKPADNSWYDAGGMLNGPHHHLINVSESGLSKHLPANAAPIARHNAHHLMRVYPKGTRISSSNLKPVAFWGIGAQICALNWQSFGTSNQLNDALFNGSDGYVLKPAALRAGGDGKLGTGRIKRLRLHVAGATDIPLHEDREAESIKPYLTCNLYSPCPIQGDTFKRKTSPYKHHRLGMLHRGENPPAIDPIWDETLEWTYEENELVFLRMLIKSDDAWAKNPMFAAAAVRLVYAVPGWTMINMMDMKGGETGCTVLVKFTIEDA</sequence>
<proteinExistence type="predicted"/>
<keyword evidence="3 8" id="KW-0442">Lipid degradation</keyword>
<evidence type="ECO:0000256" key="4">
    <source>
        <dbReference type="ARBA" id="ARBA00023098"/>
    </source>
</evidence>
<evidence type="ECO:0000259" key="10">
    <source>
        <dbReference type="PROSITE" id="PS50008"/>
    </source>
</evidence>
<evidence type="ECO:0000256" key="9">
    <source>
        <dbReference type="SAM" id="MobiDB-lite"/>
    </source>
</evidence>
<comment type="function">
    <text evidence="6">The production of the second messenger molecules diacylglycerol (DAG) and inositol 1,4,5-trisphosphate (IP3) is mediated by activated phosphatidylinositol-specific phospholipase C enzymes.</text>
</comment>
<evidence type="ECO:0000256" key="1">
    <source>
        <dbReference type="ARBA" id="ARBA00001195"/>
    </source>
</evidence>
<evidence type="ECO:0000256" key="2">
    <source>
        <dbReference type="ARBA" id="ARBA00022801"/>
    </source>
</evidence>
<dbReference type="GO" id="GO:0008270">
    <property type="term" value="F:zinc ion binding"/>
    <property type="evidence" value="ECO:0007669"/>
    <property type="project" value="UniProtKB-KW"/>
</dbReference>
<gene>
    <name evidence="12" type="ORF">G6O67_005551</name>
</gene>
<keyword evidence="2 8" id="KW-0378">Hydrolase</keyword>
<dbReference type="InterPro" id="IPR035892">
    <property type="entry name" value="C2_domain_sf"/>
</dbReference>
<dbReference type="InterPro" id="IPR001711">
    <property type="entry name" value="PLipase_C_Pinositol-sp_Y"/>
</dbReference>
<dbReference type="InterPro" id="IPR017946">
    <property type="entry name" value="PLC-like_Pdiesterase_TIM-brl"/>
</dbReference>
<evidence type="ECO:0000313" key="13">
    <source>
        <dbReference type="Proteomes" id="UP000557566"/>
    </source>
</evidence>
<dbReference type="Pfam" id="PF00387">
    <property type="entry name" value="PI-PLC-Y"/>
    <property type="match status" value="1"/>
</dbReference>
<evidence type="ECO:0000259" key="11">
    <source>
        <dbReference type="PROSITE" id="PS50157"/>
    </source>
</evidence>
<dbReference type="PRINTS" id="PR00390">
    <property type="entry name" value="PHPHLIPASEC"/>
</dbReference>
<keyword evidence="7" id="KW-0863">Zinc-finger</keyword>
<dbReference type="InterPro" id="IPR001192">
    <property type="entry name" value="PI-PLC_fam"/>
</dbReference>
<dbReference type="SMART" id="SM00149">
    <property type="entry name" value="PLCYc"/>
    <property type="match status" value="1"/>
</dbReference>
<dbReference type="Proteomes" id="UP000557566">
    <property type="component" value="Unassembled WGS sequence"/>
</dbReference>
<keyword evidence="13" id="KW-1185">Reference proteome</keyword>
<dbReference type="GO" id="GO:0004435">
    <property type="term" value="F:phosphatidylinositol-4,5-bisphosphate phospholipase C activity"/>
    <property type="evidence" value="ECO:0007669"/>
    <property type="project" value="UniProtKB-EC"/>
</dbReference>
<dbReference type="PROSITE" id="PS50008">
    <property type="entry name" value="PIPLC_Y_DOMAIN"/>
    <property type="match status" value="1"/>
</dbReference>
<keyword evidence="5" id="KW-0807">Transducer</keyword>
<dbReference type="EC" id="3.1.4.11" evidence="8"/>
<feature type="compositionally biased region" description="Low complexity" evidence="9">
    <location>
        <begin position="268"/>
        <end position="279"/>
    </location>
</feature>
<keyword evidence="4 8" id="KW-0443">Lipid metabolism</keyword>
<evidence type="ECO:0000256" key="7">
    <source>
        <dbReference type="PROSITE-ProRule" id="PRU00042"/>
    </source>
</evidence>
<accession>A0A8H4V608</accession>
<dbReference type="OrthoDB" id="269822at2759"/>
<dbReference type="SMART" id="SM00148">
    <property type="entry name" value="PLCXc"/>
    <property type="match status" value="1"/>
</dbReference>
<dbReference type="Gene3D" id="2.60.40.150">
    <property type="entry name" value="C2 domain"/>
    <property type="match status" value="1"/>
</dbReference>
<evidence type="ECO:0000256" key="5">
    <source>
        <dbReference type="ARBA" id="ARBA00023224"/>
    </source>
</evidence>
<feature type="domain" description="PI-PLC Y-box" evidence="10">
    <location>
        <begin position="310"/>
        <end position="428"/>
    </location>
</feature>
<reference evidence="12 13" key="1">
    <citation type="journal article" date="2020" name="Genome Biol. Evol.">
        <title>A new high-quality draft genome assembly of the Chinese cordyceps Ophiocordyceps sinensis.</title>
        <authorList>
            <person name="Shu R."/>
            <person name="Zhang J."/>
            <person name="Meng Q."/>
            <person name="Zhang H."/>
            <person name="Zhou G."/>
            <person name="Li M."/>
            <person name="Wu P."/>
            <person name="Zhao Y."/>
            <person name="Chen C."/>
            <person name="Qin Q."/>
        </authorList>
    </citation>
    <scope>NUCLEOTIDE SEQUENCE [LARGE SCALE GENOMIC DNA]</scope>
    <source>
        <strain evidence="12 13">IOZ07</strain>
    </source>
</reference>
<feature type="domain" description="C2H2-type" evidence="11">
    <location>
        <begin position="474"/>
        <end position="504"/>
    </location>
</feature>
<dbReference type="GO" id="GO:0016042">
    <property type="term" value="P:lipid catabolic process"/>
    <property type="evidence" value="ECO:0007669"/>
    <property type="project" value="UniProtKB-KW"/>
</dbReference>
<name>A0A8H4V608_9HYPO</name>
<dbReference type="PANTHER" id="PTHR10336:SF169">
    <property type="entry name" value="PHOSPHOINOSITIDE PHOSPHOLIPASE C"/>
    <property type="match status" value="1"/>
</dbReference>
<protein>
    <recommendedName>
        <fullName evidence="8">Phosphoinositide phospholipase C</fullName>
        <ecNumber evidence="8">3.1.4.11</ecNumber>
    </recommendedName>
</protein>
<comment type="catalytic activity">
    <reaction evidence="1 8">
        <text>a 1,2-diacyl-sn-glycero-3-phospho-(1D-myo-inositol-4,5-bisphosphate) + H2O = 1D-myo-inositol 1,4,5-trisphosphate + a 1,2-diacyl-sn-glycerol + H(+)</text>
        <dbReference type="Rhea" id="RHEA:33179"/>
        <dbReference type="ChEBI" id="CHEBI:15377"/>
        <dbReference type="ChEBI" id="CHEBI:15378"/>
        <dbReference type="ChEBI" id="CHEBI:17815"/>
        <dbReference type="ChEBI" id="CHEBI:58456"/>
        <dbReference type="ChEBI" id="CHEBI:203600"/>
        <dbReference type="EC" id="3.1.4.11"/>
    </reaction>
</comment>
<dbReference type="AlphaFoldDB" id="A0A8H4V608"/>
<evidence type="ECO:0000313" key="12">
    <source>
        <dbReference type="EMBL" id="KAF4509282.1"/>
    </source>
</evidence>
<keyword evidence="7" id="KW-0862">Zinc</keyword>
<dbReference type="GO" id="GO:0048015">
    <property type="term" value="P:phosphatidylinositol-mediated signaling"/>
    <property type="evidence" value="ECO:0007669"/>
    <property type="project" value="TreeGrafter"/>
</dbReference>
<organism evidence="12 13">
    <name type="scientific">Ophiocordyceps sinensis</name>
    <dbReference type="NCBI Taxonomy" id="72228"/>
    <lineage>
        <taxon>Eukaryota</taxon>
        <taxon>Fungi</taxon>
        <taxon>Dikarya</taxon>
        <taxon>Ascomycota</taxon>
        <taxon>Pezizomycotina</taxon>
        <taxon>Sordariomycetes</taxon>
        <taxon>Hypocreomycetidae</taxon>
        <taxon>Hypocreales</taxon>
        <taxon>Ophiocordycipitaceae</taxon>
        <taxon>Ophiocordyceps</taxon>
    </lineage>
</organism>
<dbReference type="InterPro" id="IPR013087">
    <property type="entry name" value="Znf_C2H2_type"/>
</dbReference>
<dbReference type="CDD" id="cd08598">
    <property type="entry name" value="PI-PLC1c_yeast"/>
    <property type="match status" value="1"/>
</dbReference>
<feature type="region of interest" description="Disordered" evidence="9">
    <location>
        <begin position="1"/>
        <end position="35"/>
    </location>
</feature>
<dbReference type="SUPFAM" id="SSF51695">
    <property type="entry name" value="PLC-like phosphodiesterases"/>
    <property type="match status" value="1"/>
</dbReference>
<dbReference type="Pfam" id="PF00388">
    <property type="entry name" value="PI-PLC-X"/>
    <property type="match status" value="1"/>
</dbReference>
<feature type="compositionally biased region" description="Basic and acidic residues" evidence="9">
    <location>
        <begin position="283"/>
        <end position="298"/>
    </location>
</feature>
<evidence type="ECO:0000256" key="8">
    <source>
        <dbReference type="RuleBase" id="RU361133"/>
    </source>
</evidence>
<dbReference type="FunFam" id="3.20.20.190:FF:000039">
    <property type="entry name" value="Phosphoinositide phospholipase C"/>
    <property type="match status" value="1"/>
</dbReference>
<dbReference type="SUPFAM" id="SSF49562">
    <property type="entry name" value="C2 domain (Calcium/lipid-binding domain, CaLB)"/>
    <property type="match status" value="1"/>
</dbReference>
<dbReference type="GO" id="GO:0051209">
    <property type="term" value="P:release of sequestered calcium ion into cytosol"/>
    <property type="evidence" value="ECO:0007669"/>
    <property type="project" value="TreeGrafter"/>
</dbReference>
<evidence type="ECO:0000256" key="6">
    <source>
        <dbReference type="ARBA" id="ARBA00059664"/>
    </source>
</evidence>
<evidence type="ECO:0000256" key="3">
    <source>
        <dbReference type="ARBA" id="ARBA00022963"/>
    </source>
</evidence>
<comment type="caution">
    <text evidence="12">The sequence shown here is derived from an EMBL/GenBank/DDBJ whole genome shotgun (WGS) entry which is preliminary data.</text>
</comment>